<evidence type="ECO:0000259" key="4">
    <source>
        <dbReference type="PROSITE" id="PS01124"/>
    </source>
</evidence>
<dbReference type="GO" id="GO:0003700">
    <property type="term" value="F:DNA-binding transcription factor activity"/>
    <property type="evidence" value="ECO:0007669"/>
    <property type="project" value="InterPro"/>
</dbReference>
<dbReference type="Pfam" id="PF12833">
    <property type="entry name" value="HTH_18"/>
    <property type="match status" value="1"/>
</dbReference>
<protein>
    <submittedName>
        <fullName evidence="5">AraC family transcriptional regulator</fullName>
    </submittedName>
</protein>
<evidence type="ECO:0000256" key="2">
    <source>
        <dbReference type="ARBA" id="ARBA00023125"/>
    </source>
</evidence>
<evidence type="ECO:0000313" key="8">
    <source>
        <dbReference type="Proteomes" id="UP001221519"/>
    </source>
</evidence>
<dbReference type="EMBL" id="CP118108">
    <property type="protein sequence ID" value="WDI00482.1"/>
    <property type="molecule type" value="Genomic_DNA"/>
</dbReference>
<dbReference type="PRINTS" id="PR00032">
    <property type="entry name" value="HTHARAC"/>
</dbReference>
<dbReference type="InterPro" id="IPR020449">
    <property type="entry name" value="Tscrpt_reg_AraC-type_HTH"/>
</dbReference>
<keyword evidence="1" id="KW-0805">Transcription regulation</keyword>
<dbReference type="SMART" id="SM00342">
    <property type="entry name" value="HTH_ARAC"/>
    <property type="match status" value="1"/>
</dbReference>
<dbReference type="InterPro" id="IPR003313">
    <property type="entry name" value="AraC-bd"/>
</dbReference>
<name>A0AAX3MTY1_9BACL</name>
<dbReference type="PROSITE" id="PS01124">
    <property type="entry name" value="HTH_ARAC_FAMILY_2"/>
    <property type="match status" value="1"/>
</dbReference>
<evidence type="ECO:0000313" key="7">
    <source>
        <dbReference type="Proteomes" id="UP001220962"/>
    </source>
</evidence>
<keyword evidence="8" id="KW-1185">Reference proteome</keyword>
<dbReference type="EMBL" id="CP118101">
    <property type="protein sequence ID" value="WDH80787.1"/>
    <property type="molecule type" value="Genomic_DNA"/>
</dbReference>
<dbReference type="Proteomes" id="UP001220962">
    <property type="component" value="Chromosome"/>
</dbReference>
<dbReference type="Pfam" id="PF02311">
    <property type="entry name" value="AraC_binding"/>
    <property type="match status" value="1"/>
</dbReference>
<dbReference type="InterPro" id="IPR037923">
    <property type="entry name" value="HTH-like"/>
</dbReference>
<feature type="domain" description="HTH araC/xylS-type" evidence="4">
    <location>
        <begin position="175"/>
        <end position="277"/>
    </location>
</feature>
<dbReference type="RefSeq" id="WP_047910355.1">
    <property type="nucleotide sequence ID" value="NZ_CP118101.1"/>
</dbReference>
<keyword evidence="3" id="KW-0804">Transcription</keyword>
<reference evidence="5 8" key="1">
    <citation type="submission" date="2023-02" db="EMBL/GenBank/DDBJ databases">
        <title>Pathogen: clinical or host-associated sample.</title>
        <authorList>
            <person name="Hergert J."/>
            <person name="Casey R."/>
            <person name="Wagner J."/>
            <person name="Young E.L."/>
            <person name="Oakeson K.F."/>
        </authorList>
    </citation>
    <scope>NUCLEOTIDE SEQUENCE</scope>
    <source>
        <strain evidence="6 8">2022CK-00829</strain>
        <strain evidence="5">2022CK-00830</strain>
    </source>
</reference>
<proteinExistence type="predicted"/>
<dbReference type="Gene3D" id="1.10.10.60">
    <property type="entry name" value="Homeodomain-like"/>
    <property type="match status" value="2"/>
</dbReference>
<evidence type="ECO:0000256" key="1">
    <source>
        <dbReference type="ARBA" id="ARBA00023015"/>
    </source>
</evidence>
<dbReference type="Proteomes" id="UP001221519">
    <property type="component" value="Chromosome"/>
</dbReference>
<dbReference type="PROSITE" id="PS00041">
    <property type="entry name" value="HTH_ARAC_FAMILY_1"/>
    <property type="match status" value="1"/>
</dbReference>
<organism evidence="5 7">
    <name type="scientific">Paenibacillus urinalis</name>
    <dbReference type="NCBI Taxonomy" id="521520"/>
    <lineage>
        <taxon>Bacteria</taxon>
        <taxon>Bacillati</taxon>
        <taxon>Bacillota</taxon>
        <taxon>Bacilli</taxon>
        <taxon>Bacillales</taxon>
        <taxon>Paenibacillaceae</taxon>
        <taxon>Paenibacillus</taxon>
    </lineage>
</organism>
<dbReference type="PANTHER" id="PTHR43280">
    <property type="entry name" value="ARAC-FAMILY TRANSCRIPTIONAL REGULATOR"/>
    <property type="match status" value="1"/>
</dbReference>
<dbReference type="InterPro" id="IPR018062">
    <property type="entry name" value="HTH_AraC-typ_CS"/>
</dbReference>
<dbReference type="AlphaFoldDB" id="A0AAX3MTY1"/>
<evidence type="ECO:0000313" key="6">
    <source>
        <dbReference type="EMBL" id="WDI00482.1"/>
    </source>
</evidence>
<dbReference type="GO" id="GO:0043565">
    <property type="term" value="F:sequence-specific DNA binding"/>
    <property type="evidence" value="ECO:0007669"/>
    <property type="project" value="InterPro"/>
</dbReference>
<dbReference type="InterPro" id="IPR018060">
    <property type="entry name" value="HTH_AraC"/>
</dbReference>
<dbReference type="SUPFAM" id="SSF51215">
    <property type="entry name" value="Regulatory protein AraC"/>
    <property type="match status" value="1"/>
</dbReference>
<evidence type="ECO:0000256" key="3">
    <source>
        <dbReference type="ARBA" id="ARBA00023163"/>
    </source>
</evidence>
<keyword evidence="2" id="KW-0238">DNA-binding</keyword>
<evidence type="ECO:0000313" key="5">
    <source>
        <dbReference type="EMBL" id="WDH80787.1"/>
    </source>
</evidence>
<accession>A0AAX3MTY1</accession>
<gene>
    <name evidence="5" type="ORF">PUW23_14660</name>
    <name evidence="6" type="ORF">PUW25_14400</name>
</gene>
<sequence length="282" mass="32683">MQRQSHLVTTQNPRFFCYPESVGMYSDMPKHTVTRQKGALNNFNIHYIASGKGYIEIDGMLQELGAGDAFLYFPLQEQRYFSNEQEPWDIRWVHFYGSNMTEYMLDQGFQHHRIWSLRNGAEWEKAHLELLTEAENNKMLNPTMLSTLTFAVVTEFVHQAVPRTGNGSRSGGSIQRILDLLPELQQEAVKPFELELWANKAGVSVHYFCKLFRKAINMTPMDFVTQCRLQYAKQALLVQEERTIGDIASEAGYPSSSYFNRKFLEHEGVTPTEYRRLFGRTN</sequence>
<dbReference type="PANTHER" id="PTHR43280:SF2">
    <property type="entry name" value="HTH-TYPE TRANSCRIPTIONAL REGULATOR EXSA"/>
    <property type="match status" value="1"/>
</dbReference>
<dbReference type="InterPro" id="IPR009057">
    <property type="entry name" value="Homeodomain-like_sf"/>
</dbReference>
<dbReference type="Gene3D" id="2.60.120.280">
    <property type="entry name" value="Regulatory protein AraC"/>
    <property type="match status" value="1"/>
</dbReference>
<dbReference type="SUPFAM" id="SSF46689">
    <property type="entry name" value="Homeodomain-like"/>
    <property type="match status" value="2"/>
</dbReference>